<dbReference type="PANTHER" id="PTHR33154">
    <property type="entry name" value="TRANSCRIPTIONAL REGULATOR, ARSR FAMILY"/>
    <property type="match status" value="1"/>
</dbReference>
<name>A0A9X2I6P6_9GAMM</name>
<organism evidence="6 7">
    <name type="scientific">Gilvimarinus xylanilyticus</name>
    <dbReference type="NCBI Taxonomy" id="2944139"/>
    <lineage>
        <taxon>Bacteria</taxon>
        <taxon>Pseudomonadati</taxon>
        <taxon>Pseudomonadota</taxon>
        <taxon>Gammaproteobacteria</taxon>
        <taxon>Cellvibrionales</taxon>
        <taxon>Cellvibrionaceae</taxon>
        <taxon>Gilvimarinus</taxon>
    </lineage>
</organism>
<dbReference type="PRINTS" id="PR00778">
    <property type="entry name" value="HTHARSR"/>
</dbReference>
<dbReference type="InterPro" id="IPR018334">
    <property type="entry name" value="ArsR_HTH"/>
</dbReference>
<proteinExistence type="predicted"/>
<dbReference type="GO" id="GO:0003677">
    <property type="term" value="F:DNA binding"/>
    <property type="evidence" value="ECO:0007669"/>
    <property type="project" value="UniProtKB-KW"/>
</dbReference>
<keyword evidence="2" id="KW-0805">Transcription regulation</keyword>
<dbReference type="InterPro" id="IPR036388">
    <property type="entry name" value="WH-like_DNA-bd_sf"/>
</dbReference>
<evidence type="ECO:0000256" key="4">
    <source>
        <dbReference type="ARBA" id="ARBA00023163"/>
    </source>
</evidence>
<evidence type="ECO:0000313" key="6">
    <source>
        <dbReference type="EMBL" id="MCP8899852.1"/>
    </source>
</evidence>
<evidence type="ECO:0000313" key="7">
    <source>
        <dbReference type="Proteomes" id="UP001139319"/>
    </source>
</evidence>
<dbReference type="SMART" id="SM00418">
    <property type="entry name" value="HTH_ARSR"/>
    <property type="match status" value="1"/>
</dbReference>
<dbReference type="Gene3D" id="1.10.10.10">
    <property type="entry name" value="Winged helix-like DNA-binding domain superfamily/Winged helix DNA-binding domain"/>
    <property type="match status" value="1"/>
</dbReference>
<dbReference type="PROSITE" id="PS00846">
    <property type="entry name" value="HTH_ARSR_1"/>
    <property type="match status" value="1"/>
</dbReference>
<evidence type="ECO:0000256" key="2">
    <source>
        <dbReference type="ARBA" id="ARBA00023015"/>
    </source>
</evidence>
<gene>
    <name evidence="6" type="ORF">M6D89_11135</name>
</gene>
<dbReference type="PANTHER" id="PTHR33154:SF18">
    <property type="entry name" value="ARSENICAL RESISTANCE OPERON REPRESSOR"/>
    <property type="match status" value="1"/>
</dbReference>
<keyword evidence="1" id="KW-0059">Arsenical resistance</keyword>
<keyword evidence="4" id="KW-0804">Transcription</keyword>
<dbReference type="InterPro" id="IPR051081">
    <property type="entry name" value="HTH_MetalResp_TranReg"/>
</dbReference>
<dbReference type="NCBIfam" id="NF007528">
    <property type="entry name" value="PRK10141.1"/>
    <property type="match status" value="1"/>
</dbReference>
<dbReference type="PROSITE" id="PS50987">
    <property type="entry name" value="HTH_ARSR_2"/>
    <property type="match status" value="1"/>
</dbReference>
<dbReference type="EMBL" id="JAMFTH010000003">
    <property type="protein sequence ID" value="MCP8899852.1"/>
    <property type="molecule type" value="Genomic_DNA"/>
</dbReference>
<evidence type="ECO:0000256" key="3">
    <source>
        <dbReference type="ARBA" id="ARBA00023125"/>
    </source>
</evidence>
<dbReference type="Proteomes" id="UP001139319">
    <property type="component" value="Unassembled WGS sequence"/>
</dbReference>
<accession>A0A9X2I6P6</accession>
<dbReference type="InterPro" id="IPR036390">
    <property type="entry name" value="WH_DNA-bd_sf"/>
</dbReference>
<reference evidence="6" key="1">
    <citation type="submission" date="2022-05" db="EMBL/GenBank/DDBJ databases">
        <authorList>
            <person name="Sun H.-N."/>
        </authorList>
    </citation>
    <scope>NUCLEOTIDE SEQUENCE</scope>
    <source>
        <strain evidence="6">HB14</strain>
    </source>
</reference>
<dbReference type="AlphaFoldDB" id="A0A9X2I6P6"/>
<dbReference type="NCBIfam" id="NF033788">
    <property type="entry name" value="HTH_metalloreg"/>
    <property type="match status" value="1"/>
</dbReference>
<comment type="caution">
    <text evidence="6">The sequence shown here is derived from an EMBL/GenBank/DDBJ whole genome shotgun (WGS) entry which is preliminary data.</text>
</comment>
<keyword evidence="7" id="KW-1185">Reference proteome</keyword>
<dbReference type="FunFam" id="1.10.10.10:FF:000279">
    <property type="entry name" value="Transcriptional regulator, ArsR family"/>
    <property type="match status" value="1"/>
</dbReference>
<sequence>MNPVSFFKCLADETRLHCVLLLQHKGELCVCDLVDAIAESQPKVSRHLAQLRECELLVARRQGQWMYYRLNPQLPAWAASVIEQAAGGNRAYLKDALARLGEARCCD</sequence>
<dbReference type="InterPro" id="IPR011991">
    <property type="entry name" value="ArsR-like_HTH"/>
</dbReference>
<dbReference type="RefSeq" id="WP_253968148.1">
    <property type="nucleotide sequence ID" value="NZ_JAMFTH010000003.1"/>
</dbReference>
<dbReference type="GO" id="GO:0003700">
    <property type="term" value="F:DNA-binding transcription factor activity"/>
    <property type="evidence" value="ECO:0007669"/>
    <property type="project" value="InterPro"/>
</dbReference>
<dbReference type="SUPFAM" id="SSF46785">
    <property type="entry name" value="Winged helix' DNA-binding domain"/>
    <property type="match status" value="1"/>
</dbReference>
<reference evidence="6" key="2">
    <citation type="submission" date="2023-01" db="EMBL/GenBank/DDBJ databases">
        <title>Gilvimarinus xylanilyticus HB14 isolated from Caulerpa lentillifera aquaculture base in Hainan, China.</title>
        <authorList>
            <person name="Zhang Y.-J."/>
        </authorList>
    </citation>
    <scope>NUCLEOTIDE SEQUENCE</scope>
    <source>
        <strain evidence="6">HB14</strain>
    </source>
</reference>
<keyword evidence="3" id="KW-0238">DNA-binding</keyword>
<dbReference type="InterPro" id="IPR001845">
    <property type="entry name" value="HTH_ArsR_DNA-bd_dom"/>
</dbReference>
<dbReference type="CDD" id="cd00090">
    <property type="entry name" value="HTH_ARSR"/>
    <property type="match status" value="1"/>
</dbReference>
<dbReference type="Pfam" id="PF01022">
    <property type="entry name" value="HTH_5"/>
    <property type="match status" value="1"/>
</dbReference>
<evidence type="ECO:0000259" key="5">
    <source>
        <dbReference type="PROSITE" id="PS50987"/>
    </source>
</evidence>
<protein>
    <submittedName>
        <fullName evidence="6">Metalloregulator ArsR/SmtB family transcription factor</fullName>
    </submittedName>
</protein>
<feature type="domain" description="HTH arsR-type" evidence="5">
    <location>
        <begin position="1"/>
        <end position="89"/>
    </location>
</feature>
<evidence type="ECO:0000256" key="1">
    <source>
        <dbReference type="ARBA" id="ARBA00022849"/>
    </source>
</evidence>
<dbReference type="GO" id="GO:0046685">
    <property type="term" value="P:response to arsenic-containing substance"/>
    <property type="evidence" value="ECO:0007669"/>
    <property type="project" value="UniProtKB-KW"/>
</dbReference>